<dbReference type="PANTHER" id="PTHR10169:SF38">
    <property type="entry name" value="DNA TOPOISOMERASE 2"/>
    <property type="match status" value="1"/>
</dbReference>
<dbReference type="KEGG" id="vg:26518669"/>
<evidence type="ECO:0000256" key="2">
    <source>
        <dbReference type="ARBA" id="ARBA00001946"/>
    </source>
</evidence>
<dbReference type="SMART" id="SM00434">
    <property type="entry name" value="TOP4c"/>
    <property type="match status" value="1"/>
</dbReference>
<dbReference type="GO" id="GO:0005524">
    <property type="term" value="F:ATP binding"/>
    <property type="evidence" value="ECO:0007669"/>
    <property type="project" value="UniProtKB-KW"/>
</dbReference>
<dbReference type="InterPro" id="IPR002205">
    <property type="entry name" value="Topo_IIA_dom_A"/>
</dbReference>
<evidence type="ECO:0000256" key="9">
    <source>
        <dbReference type="PROSITE-ProRule" id="PRU01384"/>
    </source>
</evidence>
<dbReference type="SUPFAM" id="SSF56719">
    <property type="entry name" value="Type II DNA topoisomerase"/>
    <property type="match status" value="1"/>
</dbReference>
<keyword evidence="7 9" id="KW-0238">DNA-binding</keyword>
<keyword evidence="6 9" id="KW-0799">Topoisomerase</keyword>
<keyword evidence="5" id="KW-0067">ATP-binding</keyword>
<keyword evidence="8 9" id="KW-0413">Isomerase</keyword>
<gene>
    <name evidence="12" type="ORF">JD18_254</name>
</gene>
<proteinExistence type="predicted"/>
<keyword evidence="4" id="KW-0547">Nucleotide-binding</keyword>
<accession>A0A0K1Y5M7</accession>
<keyword evidence="13" id="KW-1185">Reference proteome</keyword>
<feature type="coiled-coil region" evidence="10">
    <location>
        <begin position="422"/>
        <end position="449"/>
    </location>
</feature>
<comment type="catalytic activity">
    <reaction evidence="1 9">
        <text>ATP-dependent breakage, passage and rejoining of double-stranded DNA.</text>
        <dbReference type="EC" id="5.6.2.2"/>
    </reaction>
</comment>
<dbReference type="Proteomes" id="UP000204179">
    <property type="component" value="Segment"/>
</dbReference>
<evidence type="ECO:0000256" key="6">
    <source>
        <dbReference type="ARBA" id="ARBA00023029"/>
    </source>
</evidence>
<feature type="domain" description="Topo IIA-type catalytic" evidence="11">
    <location>
        <begin position="49"/>
        <end position="462"/>
    </location>
</feature>
<evidence type="ECO:0000256" key="7">
    <source>
        <dbReference type="ARBA" id="ARBA00023125"/>
    </source>
</evidence>
<dbReference type="RefSeq" id="YP_009190835.1">
    <property type="nucleotide sequence ID" value="NC_028686.1"/>
</dbReference>
<dbReference type="GO" id="GO:0003677">
    <property type="term" value="F:DNA binding"/>
    <property type="evidence" value="ECO:0007669"/>
    <property type="project" value="UniProtKB-UniRule"/>
</dbReference>
<dbReference type="EMBL" id="KT239446">
    <property type="protein sequence ID" value="AKY02125.1"/>
    <property type="molecule type" value="Genomic_DNA"/>
</dbReference>
<dbReference type="InterPro" id="IPR013758">
    <property type="entry name" value="Topo_IIA_A/C_ab"/>
</dbReference>
<evidence type="ECO:0000313" key="13">
    <source>
        <dbReference type="Proteomes" id="UP000204179"/>
    </source>
</evidence>
<dbReference type="Gene3D" id="3.90.199.10">
    <property type="entry name" value="Topoisomerase II, domain 5"/>
    <property type="match status" value="1"/>
</dbReference>
<evidence type="ECO:0000256" key="4">
    <source>
        <dbReference type="ARBA" id="ARBA00022741"/>
    </source>
</evidence>
<protein>
    <recommendedName>
        <fullName evidence="3">DNA topoisomerase (ATP-hydrolyzing)</fullName>
        <ecNumber evidence="3">5.6.2.2</ecNumber>
    </recommendedName>
</protein>
<dbReference type="GeneID" id="26518669"/>
<organism evidence="12 13">
    <name type="scientific">Klebsiella phage JD18</name>
    <dbReference type="NCBI Taxonomy" id="1698360"/>
    <lineage>
        <taxon>Viruses</taxon>
        <taxon>Duplodnaviria</taxon>
        <taxon>Heunggongvirae</taxon>
        <taxon>Uroviricota</taxon>
        <taxon>Caudoviricetes</taxon>
        <taxon>Pantevenvirales</taxon>
        <taxon>Straboviridae</taxon>
        <taxon>Tevenvirinae</taxon>
        <taxon>Jiaodavirus</taxon>
        <taxon>Jiaodavirus jd18</taxon>
    </lineage>
</organism>
<dbReference type="GO" id="GO:0003918">
    <property type="term" value="F:DNA topoisomerase type II (double strand cut, ATP-hydrolyzing) activity"/>
    <property type="evidence" value="ECO:0007669"/>
    <property type="project" value="UniProtKB-EC"/>
</dbReference>
<dbReference type="PANTHER" id="PTHR10169">
    <property type="entry name" value="DNA TOPOISOMERASE/GYRASE"/>
    <property type="match status" value="1"/>
</dbReference>
<dbReference type="EC" id="5.6.2.2" evidence="3"/>
<reference evidence="12 13" key="1">
    <citation type="submission" date="2015-07" db="EMBL/GenBank/DDBJ databases">
        <title>Isolation and characterization of JD18-a novel lytic bacteriophage for Klebsiella pneumoniae.</title>
        <authorList>
            <person name="Fan J."/>
            <person name="Zhang X."/>
            <person name="Guo X."/>
            <person name="He P."/>
            <person name="Zhang Y."/>
        </authorList>
    </citation>
    <scope>NUCLEOTIDE SEQUENCE [LARGE SCALE GENOMIC DNA]</scope>
</reference>
<sequence>MDIFDTLLKQAGSIDDLAKASNLRHRDLKSIIDNEAKEYAIYTVENRAIPNLIDGFKPVQRFVIARALDLARGNKEKFHKLASVAGGVADLGYHHGETSAQDAGALMANTWNNNYPLLDGQGNFGSRLVQSAAASRYIFCRISDNFRKIYKDTEIAPVHKDKEHVPPAYYLPVIPTVLLNGVRGIATGYSTSILPHSFESVLECTKAALRGEMMEPEVQFPKFNGKIVQTEDGSVELHGVYKETSRNSIYISEIPYKFERASYVEKVLDPLEDAGYITYDDDCSKTGFGFKVKFRKDYALSDDPEQRHAKIMKDFKLIEKMSQYIVVIDENGKLNDKFKTSGELIRHFVEVRKTFTAKRIEHKIAETKQAFNLAQAKAQFIKEVIAGNIVIQGKTRKQLTKEIEQNELFKDHSEKLVSMNIYHITDDEAKKLAQEAKRLAQEVKYWEKTTPEAEYLKDLEEL</sequence>
<dbReference type="InterPro" id="IPR013760">
    <property type="entry name" value="Topo_IIA-like_dom_sf"/>
</dbReference>
<dbReference type="Gene3D" id="3.30.1360.40">
    <property type="match status" value="1"/>
</dbReference>
<evidence type="ECO:0000259" key="11">
    <source>
        <dbReference type="PROSITE" id="PS52040"/>
    </source>
</evidence>
<keyword evidence="10" id="KW-0175">Coiled coil</keyword>
<evidence type="ECO:0000256" key="5">
    <source>
        <dbReference type="ARBA" id="ARBA00022840"/>
    </source>
</evidence>
<evidence type="ECO:0000256" key="1">
    <source>
        <dbReference type="ARBA" id="ARBA00000185"/>
    </source>
</evidence>
<evidence type="ECO:0000256" key="10">
    <source>
        <dbReference type="SAM" id="Coils"/>
    </source>
</evidence>
<name>A0A0K1Y5M7_9CAUD</name>
<comment type="cofactor">
    <cofactor evidence="2">
        <name>Mg(2+)</name>
        <dbReference type="ChEBI" id="CHEBI:18420"/>
    </cofactor>
</comment>
<evidence type="ECO:0000313" key="12">
    <source>
        <dbReference type="EMBL" id="AKY02125.1"/>
    </source>
</evidence>
<evidence type="ECO:0000256" key="8">
    <source>
        <dbReference type="ARBA" id="ARBA00023235"/>
    </source>
</evidence>
<dbReference type="GO" id="GO:0000819">
    <property type="term" value="P:sister chromatid segregation"/>
    <property type="evidence" value="ECO:0007669"/>
    <property type="project" value="TreeGrafter"/>
</dbReference>
<dbReference type="Gene3D" id="1.10.268.10">
    <property type="entry name" value="Topoisomerase, domain 3"/>
    <property type="match status" value="1"/>
</dbReference>
<dbReference type="Pfam" id="PF00521">
    <property type="entry name" value="DNA_topoisoIV"/>
    <property type="match status" value="1"/>
</dbReference>
<dbReference type="InterPro" id="IPR013757">
    <property type="entry name" value="Topo_IIA_A_a_sf"/>
</dbReference>
<dbReference type="PROSITE" id="PS52040">
    <property type="entry name" value="TOPO_IIA"/>
    <property type="match status" value="1"/>
</dbReference>
<dbReference type="InterPro" id="IPR050634">
    <property type="entry name" value="DNA_Topoisomerase_II"/>
</dbReference>
<feature type="active site" description="O-(5'-phospho-DNA)-tyrosine intermediate" evidence="9">
    <location>
        <position position="137"/>
    </location>
</feature>
<dbReference type="GO" id="GO:0006265">
    <property type="term" value="P:DNA topological change"/>
    <property type="evidence" value="ECO:0007669"/>
    <property type="project" value="UniProtKB-UniRule"/>
</dbReference>
<evidence type="ECO:0000256" key="3">
    <source>
        <dbReference type="ARBA" id="ARBA00012895"/>
    </source>
</evidence>